<dbReference type="SUPFAM" id="SSF47598">
    <property type="entry name" value="Ribbon-helix-helix"/>
    <property type="match status" value="1"/>
</dbReference>
<sequence length="61" mass="7040">MVIYDRKISAKIDGERLEALQEYARKEGVTVSTLLRHLVCRFLESQQRFAPTIQQGVKDGF</sequence>
<evidence type="ECO:0000313" key="2">
    <source>
        <dbReference type="Proteomes" id="UP000008825"/>
    </source>
</evidence>
<dbReference type="GO" id="GO:0006355">
    <property type="term" value="P:regulation of DNA-templated transcription"/>
    <property type="evidence" value="ECO:0007669"/>
    <property type="project" value="InterPro"/>
</dbReference>
<gene>
    <name evidence="1" type="ordered locus">Gbem_2141</name>
</gene>
<dbReference type="EMBL" id="CP001124">
    <property type="protein sequence ID" value="ACH39154.1"/>
    <property type="molecule type" value="Genomic_DNA"/>
</dbReference>
<keyword evidence="2" id="KW-1185">Reference proteome</keyword>
<organism evidence="1 2">
    <name type="scientific">Citrifermentans bemidjiense (strain ATCC BAA-1014 / DSM 16622 / JCM 12645 / Bem)</name>
    <name type="common">Geobacter bemidjiensis</name>
    <dbReference type="NCBI Taxonomy" id="404380"/>
    <lineage>
        <taxon>Bacteria</taxon>
        <taxon>Pseudomonadati</taxon>
        <taxon>Thermodesulfobacteriota</taxon>
        <taxon>Desulfuromonadia</taxon>
        <taxon>Geobacterales</taxon>
        <taxon>Geobacteraceae</taxon>
        <taxon>Citrifermentans</taxon>
    </lineage>
</organism>
<evidence type="ECO:0000313" key="1">
    <source>
        <dbReference type="EMBL" id="ACH39154.1"/>
    </source>
</evidence>
<reference evidence="1 2" key="1">
    <citation type="submission" date="2008-07" db="EMBL/GenBank/DDBJ databases">
        <title>Complete sequence of Geobacter bemidjiensis BEM.</title>
        <authorList>
            <consortium name="US DOE Joint Genome Institute"/>
            <person name="Lucas S."/>
            <person name="Copeland A."/>
            <person name="Lapidus A."/>
            <person name="Glavina del Rio T."/>
            <person name="Dalin E."/>
            <person name="Tice H."/>
            <person name="Bruce D."/>
            <person name="Goodwin L."/>
            <person name="Pitluck S."/>
            <person name="Kiss H."/>
            <person name="Brettin T."/>
            <person name="Detter J.C."/>
            <person name="Han C."/>
            <person name="Kuske C.R."/>
            <person name="Schmutz J."/>
            <person name="Larimer F."/>
            <person name="Land M."/>
            <person name="Hauser L."/>
            <person name="Kyrpides N."/>
            <person name="Lykidis A."/>
            <person name="Lovley D."/>
            <person name="Richardson P."/>
        </authorList>
    </citation>
    <scope>NUCLEOTIDE SEQUENCE [LARGE SCALE GENOMIC DNA]</scope>
    <source>
        <strain evidence="2">ATCC BAA-1014 / DSM 16622 / JCM 12645 / Bem</strain>
    </source>
</reference>
<reference evidence="1 2" key="2">
    <citation type="journal article" date="2010" name="BMC Genomics">
        <title>The genome of Geobacter bemidjiensis, exemplar for the subsurface clade of Geobacter species that predominate in Fe(III)-reducing subsurface environments.</title>
        <authorList>
            <person name="Aklujkar M."/>
            <person name="Young N.D."/>
            <person name="Holmes D."/>
            <person name="Chavan M."/>
            <person name="Risso C."/>
            <person name="Kiss H.E."/>
            <person name="Han C.S."/>
            <person name="Land M.L."/>
            <person name="Lovley D.R."/>
        </authorList>
    </citation>
    <scope>NUCLEOTIDE SEQUENCE [LARGE SCALE GENOMIC DNA]</scope>
    <source>
        <strain evidence="2">ATCC BAA-1014 / DSM 16622 / JCM 12645 / Bem</strain>
    </source>
</reference>
<evidence type="ECO:0008006" key="3">
    <source>
        <dbReference type="Google" id="ProtNLM"/>
    </source>
</evidence>
<protein>
    <recommendedName>
        <fullName evidence="3">Ribbon-helix-helix protein CopG domain-containing protein</fullName>
    </recommendedName>
</protein>
<name>B5EDF8_CITBB</name>
<dbReference type="Proteomes" id="UP000008825">
    <property type="component" value="Chromosome"/>
</dbReference>
<proteinExistence type="predicted"/>
<dbReference type="HOGENOM" id="CLU_2915943_0_0_7"/>
<dbReference type="OrthoDB" id="5398710at2"/>
<dbReference type="STRING" id="404380.Gbem_2141"/>
<dbReference type="KEGG" id="gbm:Gbem_2141"/>
<dbReference type="AlphaFoldDB" id="B5EDF8"/>
<accession>B5EDF8</accession>
<dbReference type="InterPro" id="IPR010985">
    <property type="entry name" value="Ribbon_hlx_hlx"/>
</dbReference>
<dbReference type="RefSeq" id="WP_012530577.1">
    <property type="nucleotide sequence ID" value="NC_011146.1"/>
</dbReference>